<dbReference type="InterPro" id="IPR036875">
    <property type="entry name" value="Znf_CCHC_sf"/>
</dbReference>
<feature type="compositionally biased region" description="Basic and acidic residues" evidence="2">
    <location>
        <begin position="224"/>
        <end position="234"/>
    </location>
</feature>
<keyword evidence="1" id="KW-0863">Zinc-finger</keyword>
<proteinExistence type="predicted"/>
<keyword evidence="1" id="KW-0479">Metal-binding</keyword>
<dbReference type="EMBL" id="JABTTQ020000029">
    <property type="protein sequence ID" value="KAK6141942.1"/>
    <property type="molecule type" value="Genomic_DNA"/>
</dbReference>
<dbReference type="Gene3D" id="4.10.60.10">
    <property type="entry name" value="Zinc finger, CCHC-type"/>
    <property type="match status" value="1"/>
</dbReference>
<sequence>MAGIEKQKFQILDTTGENYLSWCLDIKLHLQGQDLAKTLKAVKIEEAVVKDEANAMIFIRHHLSDDLKNEYIQIERPSEIWQKLKERFDHTRTVILPQAQYDWQHLRLQDFKSVADYNSALFKIESRLALCGTKLSEYDKLEKTFSTMHKSNIVLQQQYRQRQFKTYSCYNIISSTEKTNELLLRNHDLRPSGFNAVPEAHVNSGRGGARFRGRGGRRGRGRGGPHENTHRFDSGGRNYYNQDNYHYSRQNNYNAKQGHQNQSNRDKEKIHMERSGDDLCHRCGMTGHWAKTCRTARHLVKLYQESKKNKGKSVQTHAHRRVRAI</sequence>
<feature type="region of interest" description="Disordered" evidence="2">
    <location>
        <begin position="196"/>
        <end position="244"/>
    </location>
</feature>
<dbReference type="InterPro" id="IPR001878">
    <property type="entry name" value="Znf_CCHC"/>
</dbReference>
<evidence type="ECO:0000256" key="2">
    <source>
        <dbReference type="SAM" id="MobiDB-lite"/>
    </source>
</evidence>
<keyword evidence="5" id="KW-1185">Reference proteome</keyword>
<dbReference type="SUPFAM" id="SSF57756">
    <property type="entry name" value="Retrovirus zinc finger-like domains"/>
    <property type="match status" value="1"/>
</dbReference>
<dbReference type="PANTHER" id="PTHR33325:SF11">
    <property type="entry name" value="COLD SHOCK DOMAIN-CONTAINING PROTEIN 4-LIKE"/>
    <property type="match status" value="1"/>
</dbReference>
<keyword evidence="1" id="KW-0862">Zinc</keyword>
<gene>
    <name evidence="4" type="ORF">DH2020_024315</name>
</gene>
<evidence type="ECO:0000256" key="1">
    <source>
        <dbReference type="PROSITE-ProRule" id="PRU00047"/>
    </source>
</evidence>
<evidence type="ECO:0000313" key="5">
    <source>
        <dbReference type="Proteomes" id="UP001318860"/>
    </source>
</evidence>
<reference evidence="4 5" key="1">
    <citation type="journal article" date="2021" name="Comput. Struct. Biotechnol. J.">
        <title>De novo genome assembly of the potent medicinal plant Rehmannia glutinosa using nanopore technology.</title>
        <authorList>
            <person name="Ma L."/>
            <person name="Dong C."/>
            <person name="Song C."/>
            <person name="Wang X."/>
            <person name="Zheng X."/>
            <person name="Niu Y."/>
            <person name="Chen S."/>
            <person name="Feng W."/>
        </authorList>
    </citation>
    <scope>NUCLEOTIDE SEQUENCE [LARGE SCALE GENOMIC DNA]</scope>
    <source>
        <strain evidence="4">DH-2019</strain>
    </source>
</reference>
<feature type="domain" description="CCHC-type" evidence="3">
    <location>
        <begin position="280"/>
        <end position="294"/>
    </location>
</feature>
<dbReference type="PANTHER" id="PTHR33325">
    <property type="entry name" value="ZINC FINGER, CCHC-TYPE-RELATED"/>
    <property type="match status" value="1"/>
</dbReference>
<dbReference type="PROSITE" id="PS50158">
    <property type="entry name" value="ZF_CCHC"/>
    <property type="match status" value="1"/>
</dbReference>
<organism evidence="4 5">
    <name type="scientific">Rehmannia glutinosa</name>
    <name type="common">Chinese foxglove</name>
    <dbReference type="NCBI Taxonomy" id="99300"/>
    <lineage>
        <taxon>Eukaryota</taxon>
        <taxon>Viridiplantae</taxon>
        <taxon>Streptophyta</taxon>
        <taxon>Embryophyta</taxon>
        <taxon>Tracheophyta</taxon>
        <taxon>Spermatophyta</taxon>
        <taxon>Magnoliopsida</taxon>
        <taxon>eudicotyledons</taxon>
        <taxon>Gunneridae</taxon>
        <taxon>Pentapetalae</taxon>
        <taxon>asterids</taxon>
        <taxon>lamiids</taxon>
        <taxon>Lamiales</taxon>
        <taxon>Orobanchaceae</taxon>
        <taxon>Rehmannieae</taxon>
        <taxon>Rehmannia</taxon>
    </lineage>
</organism>
<dbReference type="Proteomes" id="UP001318860">
    <property type="component" value="Unassembled WGS sequence"/>
</dbReference>
<accession>A0ABR0W6P2</accession>
<evidence type="ECO:0000313" key="4">
    <source>
        <dbReference type="EMBL" id="KAK6141942.1"/>
    </source>
</evidence>
<name>A0ABR0W6P2_REHGL</name>
<comment type="caution">
    <text evidence="4">The sequence shown here is derived from an EMBL/GenBank/DDBJ whole genome shotgun (WGS) entry which is preliminary data.</text>
</comment>
<feature type="compositionally biased region" description="Basic residues" evidence="2">
    <location>
        <begin position="209"/>
        <end position="223"/>
    </location>
</feature>
<evidence type="ECO:0000259" key="3">
    <source>
        <dbReference type="PROSITE" id="PS50158"/>
    </source>
</evidence>
<protein>
    <recommendedName>
        <fullName evidence="3">CCHC-type domain-containing protein</fullName>
    </recommendedName>
</protein>